<dbReference type="Gene3D" id="4.10.60.30">
    <property type="entry name" value="Nanos, RNA-binding domain"/>
    <property type="match status" value="1"/>
</dbReference>
<reference evidence="11" key="2">
    <citation type="submission" date="2020-12" db="EMBL/GenBank/DDBJ databases">
        <authorList>
            <person name="Kanost M."/>
        </authorList>
    </citation>
    <scope>NUCLEOTIDE SEQUENCE</scope>
</reference>
<dbReference type="AlphaFoldDB" id="A0A921YP81"/>
<keyword evidence="12" id="KW-1185">Reference proteome</keyword>
<sequence>MNQRRWTSLGSQLSDDFKSPSFMNLMMGKCTLDEVMKEFQMNGSDSPYNPDEEIWNTRPEELAGLGPGSAYVRQKSWPAPEKTPAQRLPRPHSGDWPPTPIATSTPVNEVSTASPSQSDAPVLTEEQLRVLRTLPDAVINELLGRIQRNRVPGRSNEECRFCKNNGERESYYRSHSLRDAQGRARCPVLRALVCARCGAAGDFAHTLKYCPLTTQEERIKSTAMMRSVRMASGRRRLRNIAPCAITTDNYLIPNKTPSIPSTGNFMRFDTTPSIAQSGNLYNVSQVPLDPLWAALEQKLML</sequence>
<organism evidence="11 12">
    <name type="scientific">Manduca sexta</name>
    <name type="common">Tobacco hawkmoth</name>
    <name type="synonym">Tobacco hornworm</name>
    <dbReference type="NCBI Taxonomy" id="7130"/>
    <lineage>
        <taxon>Eukaryota</taxon>
        <taxon>Metazoa</taxon>
        <taxon>Ecdysozoa</taxon>
        <taxon>Arthropoda</taxon>
        <taxon>Hexapoda</taxon>
        <taxon>Insecta</taxon>
        <taxon>Pterygota</taxon>
        <taxon>Neoptera</taxon>
        <taxon>Endopterygota</taxon>
        <taxon>Lepidoptera</taxon>
        <taxon>Glossata</taxon>
        <taxon>Ditrysia</taxon>
        <taxon>Bombycoidea</taxon>
        <taxon>Sphingidae</taxon>
        <taxon>Sphinginae</taxon>
        <taxon>Sphingini</taxon>
        <taxon>Manduca</taxon>
    </lineage>
</organism>
<dbReference type="PANTHER" id="PTHR12887">
    <property type="entry name" value="NANOS PROTEIN"/>
    <property type="match status" value="1"/>
</dbReference>
<evidence type="ECO:0000256" key="6">
    <source>
        <dbReference type="ARBA" id="ARBA00022845"/>
    </source>
</evidence>
<dbReference type="EMBL" id="JH668298">
    <property type="protein sequence ID" value="KAG6442973.1"/>
    <property type="molecule type" value="Genomic_DNA"/>
</dbReference>
<keyword evidence="3" id="KW-0479">Metal-binding</keyword>
<name>A0A921YP81_MANSE</name>
<evidence type="ECO:0000256" key="3">
    <source>
        <dbReference type="ARBA" id="ARBA00022723"/>
    </source>
</evidence>
<dbReference type="GO" id="GO:0005737">
    <property type="term" value="C:cytoplasm"/>
    <property type="evidence" value="ECO:0007669"/>
    <property type="project" value="UniProtKB-SubCell"/>
</dbReference>
<keyword evidence="6 8" id="KW-0810">Translation regulation</keyword>
<dbReference type="GO" id="GO:0006417">
    <property type="term" value="P:regulation of translation"/>
    <property type="evidence" value="ECO:0007669"/>
    <property type="project" value="UniProtKB-UniRule"/>
</dbReference>
<evidence type="ECO:0000256" key="8">
    <source>
        <dbReference type="PROSITE-ProRule" id="PRU00855"/>
    </source>
</evidence>
<evidence type="ECO:0000256" key="2">
    <source>
        <dbReference type="ARBA" id="ARBA00022490"/>
    </source>
</evidence>
<feature type="domain" description="Nanos-type" evidence="10">
    <location>
        <begin position="158"/>
        <end position="212"/>
    </location>
</feature>
<keyword evidence="2" id="KW-0963">Cytoplasm</keyword>
<dbReference type="InterPro" id="IPR008705">
    <property type="entry name" value="Nanos/Xcar2"/>
</dbReference>
<evidence type="ECO:0000256" key="7">
    <source>
        <dbReference type="ARBA" id="ARBA00022884"/>
    </source>
</evidence>
<protein>
    <recommendedName>
        <fullName evidence="10">Nanos-type domain-containing protein</fullName>
    </recommendedName>
</protein>
<gene>
    <name evidence="11" type="ORF">O3G_MSEX002601</name>
</gene>
<feature type="compositionally biased region" description="Polar residues" evidence="9">
    <location>
        <begin position="101"/>
        <end position="119"/>
    </location>
</feature>
<evidence type="ECO:0000256" key="5">
    <source>
        <dbReference type="ARBA" id="ARBA00022833"/>
    </source>
</evidence>
<dbReference type="PROSITE" id="PS51522">
    <property type="entry name" value="ZF_NANOS"/>
    <property type="match status" value="1"/>
</dbReference>
<dbReference type="InterPro" id="IPR038129">
    <property type="entry name" value="Nanos_sf"/>
</dbReference>
<keyword evidence="4 8" id="KW-0863">Zinc-finger</keyword>
<comment type="similarity">
    <text evidence="8">Belongs to the nanos family.</text>
</comment>
<evidence type="ECO:0000259" key="10">
    <source>
        <dbReference type="PROSITE" id="PS51522"/>
    </source>
</evidence>
<dbReference type="Proteomes" id="UP000791440">
    <property type="component" value="Unassembled WGS sequence"/>
</dbReference>
<evidence type="ECO:0000256" key="4">
    <source>
        <dbReference type="ARBA" id="ARBA00022771"/>
    </source>
</evidence>
<dbReference type="InterPro" id="IPR024161">
    <property type="entry name" value="Znf_nanos-typ"/>
</dbReference>
<evidence type="ECO:0000256" key="1">
    <source>
        <dbReference type="ARBA" id="ARBA00004496"/>
    </source>
</evidence>
<accession>A0A921YP81</accession>
<comment type="subcellular location">
    <subcellularLocation>
        <location evidence="1">Cytoplasm</location>
    </subcellularLocation>
</comment>
<evidence type="ECO:0000256" key="9">
    <source>
        <dbReference type="SAM" id="MobiDB-lite"/>
    </source>
</evidence>
<comment type="caution">
    <text evidence="11">The sequence shown here is derived from an EMBL/GenBank/DDBJ whole genome shotgun (WGS) entry which is preliminary data.</text>
</comment>
<feature type="region of interest" description="Disordered" evidence="9">
    <location>
        <begin position="61"/>
        <end position="121"/>
    </location>
</feature>
<keyword evidence="7 8" id="KW-0694">RNA-binding</keyword>
<evidence type="ECO:0000313" key="12">
    <source>
        <dbReference type="Proteomes" id="UP000791440"/>
    </source>
</evidence>
<dbReference type="OrthoDB" id="10010129at2759"/>
<evidence type="ECO:0000313" key="11">
    <source>
        <dbReference type="EMBL" id="KAG6442973.1"/>
    </source>
</evidence>
<dbReference type="GO" id="GO:0003723">
    <property type="term" value="F:RNA binding"/>
    <property type="evidence" value="ECO:0007669"/>
    <property type="project" value="UniProtKB-UniRule"/>
</dbReference>
<keyword evidence="5" id="KW-0862">Zinc</keyword>
<reference evidence="11" key="1">
    <citation type="journal article" date="2016" name="Insect Biochem. Mol. Biol.">
        <title>Multifaceted biological insights from a draft genome sequence of the tobacco hornworm moth, Manduca sexta.</title>
        <authorList>
            <person name="Kanost M.R."/>
            <person name="Arrese E.L."/>
            <person name="Cao X."/>
            <person name="Chen Y.R."/>
            <person name="Chellapilla S."/>
            <person name="Goldsmith M.R."/>
            <person name="Grosse-Wilde E."/>
            <person name="Heckel D.G."/>
            <person name="Herndon N."/>
            <person name="Jiang H."/>
            <person name="Papanicolaou A."/>
            <person name="Qu J."/>
            <person name="Soulages J.L."/>
            <person name="Vogel H."/>
            <person name="Walters J."/>
            <person name="Waterhouse R.M."/>
            <person name="Ahn S.J."/>
            <person name="Almeida F.C."/>
            <person name="An C."/>
            <person name="Aqrawi P."/>
            <person name="Bretschneider A."/>
            <person name="Bryant W.B."/>
            <person name="Bucks S."/>
            <person name="Chao H."/>
            <person name="Chevignon G."/>
            <person name="Christen J.M."/>
            <person name="Clarke D.F."/>
            <person name="Dittmer N.T."/>
            <person name="Ferguson L.C.F."/>
            <person name="Garavelou S."/>
            <person name="Gordon K.H.J."/>
            <person name="Gunaratna R.T."/>
            <person name="Han Y."/>
            <person name="Hauser F."/>
            <person name="He Y."/>
            <person name="Heidel-Fischer H."/>
            <person name="Hirsh A."/>
            <person name="Hu Y."/>
            <person name="Jiang H."/>
            <person name="Kalra D."/>
            <person name="Klinner C."/>
            <person name="Konig C."/>
            <person name="Kovar C."/>
            <person name="Kroll A.R."/>
            <person name="Kuwar S.S."/>
            <person name="Lee S.L."/>
            <person name="Lehman R."/>
            <person name="Li K."/>
            <person name="Li Z."/>
            <person name="Liang H."/>
            <person name="Lovelace S."/>
            <person name="Lu Z."/>
            <person name="Mansfield J.H."/>
            <person name="McCulloch K.J."/>
            <person name="Mathew T."/>
            <person name="Morton B."/>
            <person name="Muzny D.M."/>
            <person name="Neunemann D."/>
            <person name="Ongeri F."/>
            <person name="Pauchet Y."/>
            <person name="Pu L.L."/>
            <person name="Pyrousis I."/>
            <person name="Rao X.J."/>
            <person name="Redding A."/>
            <person name="Roesel C."/>
            <person name="Sanchez-Gracia A."/>
            <person name="Schaack S."/>
            <person name="Shukla A."/>
            <person name="Tetreau G."/>
            <person name="Wang Y."/>
            <person name="Xiong G.H."/>
            <person name="Traut W."/>
            <person name="Walsh T.K."/>
            <person name="Worley K.C."/>
            <person name="Wu D."/>
            <person name="Wu W."/>
            <person name="Wu Y.Q."/>
            <person name="Zhang X."/>
            <person name="Zou Z."/>
            <person name="Zucker H."/>
            <person name="Briscoe A.D."/>
            <person name="Burmester T."/>
            <person name="Clem R.J."/>
            <person name="Feyereisen R."/>
            <person name="Grimmelikhuijzen C.J.P."/>
            <person name="Hamodrakas S.J."/>
            <person name="Hansson B.S."/>
            <person name="Huguet E."/>
            <person name="Jermiin L.S."/>
            <person name="Lan Q."/>
            <person name="Lehman H.K."/>
            <person name="Lorenzen M."/>
            <person name="Merzendorfer H."/>
            <person name="Michalopoulos I."/>
            <person name="Morton D.B."/>
            <person name="Muthukrishnan S."/>
            <person name="Oakeshott J.G."/>
            <person name="Palmer W."/>
            <person name="Park Y."/>
            <person name="Passarelli A.L."/>
            <person name="Rozas J."/>
            <person name="Schwartz L.M."/>
            <person name="Smith W."/>
            <person name="Southgate A."/>
            <person name="Vilcinskas A."/>
            <person name="Vogt R."/>
            <person name="Wang P."/>
            <person name="Werren J."/>
            <person name="Yu X.Q."/>
            <person name="Zhou J.J."/>
            <person name="Brown S.J."/>
            <person name="Scherer S.E."/>
            <person name="Richards S."/>
            <person name="Blissard G.W."/>
        </authorList>
    </citation>
    <scope>NUCLEOTIDE SEQUENCE</scope>
</reference>
<dbReference type="GO" id="GO:0008270">
    <property type="term" value="F:zinc ion binding"/>
    <property type="evidence" value="ECO:0007669"/>
    <property type="project" value="UniProtKB-KW"/>
</dbReference>
<dbReference type="Pfam" id="PF05741">
    <property type="entry name" value="zf-nanos"/>
    <property type="match status" value="1"/>
</dbReference>
<proteinExistence type="inferred from homology"/>